<dbReference type="EMBL" id="JADPUN010000204">
    <property type="protein sequence ID" value="MBF9131670.1"/>
    <property type="molecule type" value="Genomic_DNA"/>
</dbReference>
<proteinExistence type="predicted"/>
<organism evidence="1 2">
    <name type="scientific">Plantactinospora alkalitolerans</name>
    <dbReference type="NCBI Taxonomy" id="2789879"/>
    <lineage>
        <taxon>Bacteria</taxon>
        <taxon>Bacillati</taxon>
        <taxon>Actinomycetota</taxon>
        <taxon>Actinomycetes</taxon>
        <taxon>Micromonosporales</taxon>
        <taxon>Micromonosporaceae</taxon>
        <taxon>Plantactinospora</taxon>
    </lineage>
</organism>
<name>A0ABS0GZS0_9ACTN</name>
<dbReference type="InterPro" id="IPR027417">
    <property type="entry name" value="P-loop_NTPase"/>
</dbReference>
<protein>
    <submittedName>
        <fullName evidence="1">Uncharacterized protein</fullName>
    </submittedName>
</protein>
<feature type="non-terminal residue" evidence="1">
    <location>
        <position position="283"/>
    </location>
</feature>
<sequence>MPPRLPGRRCTFVAAAAGYGKTTTVRRMLARASSRWCTPAERNALFDGGSGKGPDVHLTELLRSTDDDAGHDLWLVLDDVGRTPNARLRAVLAAARRLPDRVRLVILTRRPPPSALIDAGCRRGELGVLGPVDLALSPAQVADVLRDNYNLPDPALARTVHRSTAGWPALVHLLAETLRDGGGHDDAPTSMPGAAAWAEAYLIREVFPELPMEAVRLLRLAARLDPAHPELVATGVDPRRSGRLLRSLAAAGLFGPERPDGTGSVSYKHLRAHETGAYLGCRR</sequence>
<dbReference type="SUPFAM" id="SSF52540">
    <property type="entry name" value="P-loop containing nucleoside triphosphate hydrolases"/>
    <property type="match status" value="1"/>
</dbReference>
<dbReference type="Proteomes" id="UP000638560">
    <property type="component" value="Unassembled WGS sequence"/>
</dbReference>
<evidence type="ECO:0000313" key="1">
    <source>
        <dbReference type="EMBL" id="MBF9131670.1"/>
    </source>
</evidence>
<comment type="caution">
    <text evidence="1">The sequence shown here is derived from an EMBL/GenBank/DDBJ whole genome shotgun (WGS) entry which is preliminary data.</text>
</comment>
<dbReference type="RefSeq" id="WP_196203207.1">
    <property type="nucleotide sequence ID" value="NZ_JADPUN010000204.1"/>
</dbReference>
<gene>
    <name evidence="1" type="ORF">I0C86_22270</name>
</gene>
<keyword evidence="2" id="KW-1185">Reference proteome</keyword>
<reference evidence="1 2" key="1">
    <citation type="submission" date="2020-11" db="EMBL/GenBank/DDBJ databases">
        <title>A novel isolate from a Black sea contaminated sediment with potential to produce alkanes: Plantactinospora alkalitolerans sp. nov.</title>
        <authorList>
            <person name="Carro L."/>
            <person name="Veyisoglu A."/>
            <person name="Guven K."/>
            <person name="Schumann P."/>
            <person name="Klenk H.-P."/>
            <person name="Sahin N."/>
        </authorList>
    </citation>
    <scope>NUCLEOTIDE SEQUENCE [LARGE SCALE GENOMIC DNA]</scope>
    <source>
        <strain evidence="1 2">S1510</strain>
    </source>
</reference>
<accession>A0ABS0GZS0</accession>
<evidence type="ECO:0000313" key="2">
    <source>
        <dbReference type="Proteomes" id="UP000638560"/>
    </source>
</evidence>